<organism evidence="2">
    <name type="scientific">Solanum chilense</name>
    <name type="common">Tomato</name>
    <name type="synonym">Lycopersicon chilense</name>
    <dbReference type="NCBI Taxonomy" id="4083"/>
    <lineage>
        <taxon>Eukaryota</taxon>
        <taxon>Viridiplantae</taxon>
        <taxon>Streptophyta</taxon>
        <taxon>Embryophyta</taxon>
        <taxon>Tracheophyta</taxon>
        <taxon>Spermatophyta</taxon>
        <taxon>Magnoliopsida</taxon>
        <taxon>eudicotyledons</taxon>
        <taxon>Gunneridae</taxon>
        <taxon>Pentapetalae</taxon>
        <taxon>asterids</taxon>
        <taxon>lamiids</taxon>
        <taxon>Solanales</taxon>
        <taxon>Solanaceae</taxon>
        <taxon>Solanoideae</taxon>
        <taxon>Solaneae</taxon>
        <taxon>Solanum</taxon>
        <taxon>Solanum subgen. Lycopersicon</taxon>
    </lineage>
</organism>
<comment type="caution">
    <text evidence="2">The sequence shown here is derived from an EMBL/GenBank/DDBJ whole genome shotgun (WGS) entry which is preliminary data.</text>
</comment>
<accession>A0A6N2B010</accession>
<feature type="region of interest" description="Disordered" evidence="1">
    <location>
        <begin position="80"/>
        <end position="126"/>
    </location>
</feature>
<dbReference type="PANTHER" id="PTHR31197:SF2">
    <property type="entry name" value="C2H2-TYPE DOMAIN-CONTAINING PROTEIN"/>
    <property type="match status" value="1"/>
</dbReference>
<evidence type="ECO:0000256" key="1">
    <source>
        <dbReference type="SAM" id="MobiDB-lite"/>
    </source>
</evidence>
<feature type="region of interest" description="Disordered" evidence="1">
    <location>
        <begin position="14"/>
        <end position="34"/>
    </location>
</feature>
<reference evidence="2" key="1">
    <citation type="submission" date="2019-05" db="EMBL/GenBank/DDBJ databases">
        <title>The de novo reference genome and transcriptome assemblies of the wild tomato species Solanum chilense.</title>
        <authorList>
            <person name="Stam R."/>
            <person name="Nosenko T."/>
            <person name="Hoerger A.C."/>
            <person name="Stephan W."/>
            <person name="Seidel M.A."/>
            <person name="Kuhn J.M.M."/>
            <person name="Haberer G."/>
            <person name="Tellier A."/>
        </authorList>
    </citation>
    <scope>NUCLEOTIDE SEQUENCE</scope>
    <source>
        <tissue evidence="2">Mature leaves</tissue>
    </source>
</reference>
<gene>
    <name evidence="2" type="ORF">EJD97_021109</name>
</gene>
<dbReference type="PANTHER" id="PTHR31197">
    <property type="entry name" value="OS01G0612600 PROTEIN"/>
    <property type="match status" value="1"/>
</dbReference>
<dbReference type="EMBL" id="RXGB01006324">
    <property type="protein sequence ID" value="TMW86621.1"/>
    <property type="molecule type" value="Genomic_DNA"/>
</dbReference>
<feature type="compositionally biased region" description="Polar residues" evidence="1">
    <location>
        <begin position="100"/>
        <end position="109"/>
    </location>
</feature>
<protein>
    <submittedName>
        <fullName evidence="2">Uncharacterized protein</fullName>
    </submittedName>
</protein>
<evidence type="ECO:0000313" key="2">
    <source>
        <dbReference type="EMBL" id="TMW86621.1"/>
    </source>
</evidence>
<dbReference type="AlphaFoldDB" id="A0A6N2B010"/>
<name>A0A6N2B010_SOLCI</name>
<sequence>MNHVHSSCNYTILRQHARRDHPTARPADIDPSRQRAWRRLENQREYDDIVSAVLAAMPRAVMFRDYVIENRDKRRYPWGENLLGLQDDPYNEDEGEPDLNISSGDVSNNPRRRKWLMRSRSDEDQQ</sequence>
<proteinExistence type="predicted"/>
<dbReference type="Pfam" id="PF07800">
    <property type="entry name" value="DUF1644"/>
    <property type="match status" value="1"/>
</dbReference>
<feature type="compositionally biased region" description="Basic and acidic residues" evidence="1">
    <location>
        <begin position="20"/>
        <end position="34"/>
    </location>
</feature>
<dbReference type="InterPro" id="IPR012866">
    <property type="entry name" value="DUF1644"/>
</dbReference>